<evidence type="ECO:0000313" key="1">
    <source>
        <dbReference type="EMBL" id="TGO39687.1"/>
    </source>
</evidence>
<comment type="caution">
    <text evidence="1">The sequence shown here is derived from an EMBL/GenBank/DDBJ whole genome shotgun (WGS) entry which is preliminary data.</text>
</comment>
<evidence type="ECO:0000313" key="2">
    <source>
        <dbReference type="Proteomes" id="UP000297814"/>
    </source>
</evidence>
<accession>A0A4Z1H2U7</accession>
<protein>
    <submittedName>
        <fullName evidence="1">Uncharacterized protein</fullName>
    </submittedName>
</protein>
<proteinExistence type="predicted"/>
<dbReference type="AlphaFoldDB" id="A0A4Z1H2U7"/>
<sequence>MLYPPLSDLLLSNLVQNQYPDKNLHEHKKSQSLGIKVTHREIANPDCSDDEFEDSVAEFEDSFDEFEDLEKKCTDISGPDLEQREIEFKPEDSILERLPPELSEMVFVFCGRSTFCSADQGPNLLKALRGQRRAYAHALVVFERLNSYELGAEPRNPMSKICHEIRDMTGLMTVNEAPRNVTCESESDDSGLAESGLELTLHGRIRKRLKYSGDFSAPTTSTVLHYLFRQLLNANRIRDVQFYHDLSWTRERTSRIILCQSDRGDWTFLKNFFTFVPYRRVKRVITQLPNPENHRVNAAYRYDTYYQDNYYESYRAKQDAFVLAVIESINQKVGVEGVVLGRSKDSLSGFCIWEAPEGECMDWNRDVIEPWALRGGFSKTFLDYENNFFELGEDTSRRCFVYVVVDVFIAYYGNSRKEDTNVFYERQD</sequence>
<gene>
    <name evidence="1" type="ORF">BHYA_0049g00230</name>
</gene>
<keyword evidence="2" id="KW-1185">Reference proteome</keyword>
<organism evidence="1 2">
    <name type="scientific">Botrytis hyacinthi</name>
    <dbReference type="NCBI Taxonomy" id="278943"/>
    <lineage>
        <taxon>Eukaryota</taxon>
        <taxon>Fungi</taxon>
        <taxon>Dikarya</taxon>
        <taxon>Ascomycota</taxon>
        <taxon>Pezizomycotina</taxon>
        <taxon>Leotiomycetes</taxon>
        <taxon>Helotiales</taxon>
        <taxon>Sclerotiniaceae</taxon>
        <taxon>Botrytis</taxon>
    </lineage>
</organism>
<name>A0A4Z1H2U7_9HELO</name>
<dbReference type="Proteomes" id="UP000297814">
    <property type="component" value="Unassembled WGS sequence"/>
</dbReference>
<dbReference type="EMBL" id="PQXK01000049">
    <property type="protein sequence ID" value="TGO39687.1"/>
    <property type="molecule type" value="Genomic_DNA"/>
</dbReference>
<reference evidence="1 2" key="1">
    <citation type="submission" date="2017-12" db="EMBL/GenBank/DDBJ databases">
        <title>Comparative genomics of Botrytis spp.</title>
        <authorList>
            <person name="Valero-Jimenez C.A."/>
            <person name="Tapia P."/>
            <person name="Veloso J."/>
            <person name="Silva-Moreno E."/>
            <person name="Staats M."/>
            <person name="Valdes J.H."/>
            <person name="Van Kan J.A.L."/>
        </authorList>
    </citation>
    <scope>NUCLEOTIDE SEQUENCE [LARGE SCALE GENOMIC DNA]</scope>
    <source>
        <strain evidence="1 2">Bh0001</strain>
    </source>
</reference>